<organism evidence="6 7">
    <name type="scientific">Chelativorans salis</name>
    <dbReference type="NCBI Taxonomy" id="2978478"/>
    <lineage>
        <taxon>Bacteria</taxon>
        <taxon>Pseudomonadati</taxon>
        <taxon>Pseudomonadota</taxon>
        <taxon>Alphaproteobacteria</taxon>
        <taxon>Hyphomicrobiales</taxon>
        <taxon>Phyllobacteriaceae</taxon>
        <taxon>Chelativorans</taxon>
    </lineage>
</organism>
<dbReference type="SUPFAM" id="SSF69593">
    <property type="entry name" value="Glycerol-3-phosphate (1)-acyltransferase"/>
    <property type="match status" value="1"/>
</dbReference>
<keyword evidence="4" id="KW-0472">Membrane</keyword>
<comment type="caution">
    <text evidence="6">The sequence shown here is derived from an EMBL/GenBank/DDBJ whole genome shotgun (WGS) entry which is preliminary data.</text>
</comment>
<protein>
    <submittedName>
        <fullName evidence="6">1-acyl-sn-glycerol-3-phosphate acyltransferase</fullName>
    </submittedName>
</protein>
<dbReference type="InterPro" id="IPR002123">
    <property type="entry name" value="Plipid/glycerol_acylTrfase"/>
</dbReference>
<dbReference type="Proteomes" id="UP001320831">
    <property type="component" value="Unassembled WGS sequence"/>
</dbReference>
<dbReference type="SMART" id="SM00563">
    <property type="entry name" value="PlsC"/>
    <property type="match status" value="1"/>
</dbReference>
<dbReference type="CDD" id="cd07989">
    <property type="entry name" value="LPLAT_AGPAT-like"/>
    <property type="match status" value="1"/>
</dbReference>
<feature type="domain" description="Phospholipid/glycerol acyltransferase" evidence="5">
    <location>
        <begin position="72"/>
        <end position="186"/>
    </location>
</feature>
<name>A0ABT2LS25_9HYPH</name>
<gene>
    <name evidence="6" type="ORF">N5A92_20140</name>
</gene>
<comment type="pathway">
    <text evidence="1">Lipid metabolism.</text>
</comment>
<dbReference type="EMBL" id="JAOCZP010000007">
    <property type="protein sequence ID" value="MCT7377331.1"/>
    <property type="molecule type" value="Genomic_DNA"/>
</dbReference>
<proteinExistence type="predicted"/>
<evidence type="ECO:0000313" key="6">
    <source>
        <dbReference type="EMBL" id="MCT7377331.1"/>
    </source>
</evidence>
<keyword evidence="3 6" id="KW-0012">Acyltransferase</keyword>
<dbReference type="PANTHER" id="PTHR10434:SF40">
    <property type="entry name" value="1-ACYL-SN-GLYCEROL-3-PHOSPHATE ACYLTRANSFERASE"/>
    <property type="match status" value="1"/>
</dbReference>
<keyword evidence="4" id="KW-0812">Transmembrane</keyword>
<evidence type="ECO:0000259" key="5">
    <source>
        <dbReference type="SMART" id="SM00563"/>
    </source>
</evidence>
<keyword evidence="4" id="KW-1133">Transmembrane helix</keyword>
<evidence type="ECO:0000313" key="7">
    <source>
        <dbReference type="Proteomes" id="UP001320831"/>
    </source>
</evidence>
<feature type="transmembrane region" description="Helical" evidence="4">
    <location>
        <begin position="12"/>
        <end position="31"/>
    </location>
</feature>
<sequence length="268" mass="30769">MLIVRSLAFNVAFYLNLIIQMIFWTPLYFALPRRKAWFVPKVWAASSLWLHKVLAGAHAEFSGLENLPDGPCIVAPKHQSFWDTIAFLPYIPDAIYILKRELMWIPLFGWYVAKMRMIPIDRGSRSKALRQAVRIARERLKENRQLIIYPEGTRRPPGAEPAYKYGIVELYKQLNVPVVPVAHVAGLHWPRRKFLRYPGTIRARFLPPIEPGLSREDFQERLIRETEAACDALLVQAAGEPNPPPLPETARRRLAELGVKTEGVLTKD</sequence>
<keyword evidence="2" id="KW-0808">Transferase</keyword>
<dbReference type="PANTHER" id="PTHR10434">
    <property type="entry name" value="1-ACYL-SN-GLYCEROL-3-PHOSPHATE ACYLTRANSFERASE"/>
    <property type="match status" value="1"/>
</dbReference>
<evidence type="ECO:0000256" key="1">
    <source>
        <dbReference type="ARBA" id="ARBA00005189"/>
    </source>
</evidence>
<accession>A0ABT2LS25</accession>
<evidence type="ECO:0000256" key="2">
    <source>
        <dbReference type="ARBA" id="ARBA00022679"/>
    </source>
</evidence>
<reference evidence="6 7" key="1">
    <citation type="submission" date="2022-09" db="EMBL/GenBank/DDBJ databases">
        <title>Chelativorans salina sp. nov., a novel slightly halophilic bacterium isolated from a saline lake sediment enrichment.</title>
        <authorList>
            <person name="Gao L."/>
            <person name="Fang B.-Z."/>
            <person name="Li W.-J."/>
        </authorList>
    </citation>
    <scope>NUCLEOTIDE SEQUENCE [LARGE SCALE GENOMIC DNA]</scope>
    <source>
        <strain evidence="6 7">EGI FJ00035</strain>
    </source>
</reference>
<dbReference type="RefSeq" id="WP_260905794.1">
    <property type="nucleotide sequence ID" value="NZ_JAOCZP010000007.1"/>
</dbReference>
<evidence type="ECO:0000256" key="3">
    <source>
        <dbReference type="ARBA" id="ARBA00023315"/>
    </source>
</evidence>
<dbReference type="Pfam" id="PF01553">
    <property type="entry name" value="Acyltransferase"/>
    <property type="match status" value="1"/>
</dbReference>
<evidence type="ECO:0000256" key="4">
    <source>
        <dbReference type="SAM" id="Phobius"/>
    </source>
</evidence>
<dbReference type="GO" id="GO:0016746">
    <property type="term" value="F:acyltransferase activity"/>
    <property type="evidence" value="ECO:0007669"/>
    <property type="project" value="UniProtKB-KW"/>
</dbReference>
<keyword evidence="7" id="KW-1185">Reference proteome</keyword>